<proteinExistence type="predicted"/>
<sequence length="207" mass="21499">MRPASKGPTAPRSPQKEGIGQKPNGAAGGSSPPSSRLPSADPRLRLACAAAAIHFRAVVPMVSPSCTPSPVGVLPLPVAGGSTAIHAPFLPLPSRCHPTPNPIHKNKVESVAMAVVMLCAKEVSSIWDAGWEKLGKDGWNKGASYINESGGRKINKNLLLPKKTRLAPPASPHGNAGEGAKFKAVEITNGTSSCKINRSENAIITKE</sequence>
<feature type="region of interest" description="Disordered" evidence="1">
    <location>
        <begin position="1"/>
        <end position="40"/>
    </location>
</feature>
<reference evidence="3" key="1">
    <citation type="journal article" date="2019" name="Nat. Commun.">
        <title>The genome of broomcorn millet.</title>
        <authorList>
            <person name="Zou C."/>
            <person name="Miki D."/>
            <person name="Li D."/>
            <person name="Tang Q."/>
            <person name="Xiao L."/>
            <person name="Rajput S."/>
            <person name="Deng P."/>
            <person name="Jia W."/>
            <person name="Huang R."/>
            <person name="Zhang M."/>
            <person name="Sun Y."/>
            <person name="Hu J."/>
            <person name="Fu X."/>
            <person name="Schnable P.S."/>
            <person name="Li F."/>
            <person name="Zhang H."/>
            <person name="Feng B."/>
            <person name="Zhu X."/>
            <person name="Liu R."/>
            <person name="Schnable J.C."/>
            <person name="Zhu J.-K."/>
            <person name="Zhang H."/>
        </authorList>
    </citation>
    <scope>NUCLEOTIDE SEQUENCE [LARGE SCALE GENOMIC DNA]</scope>
</reference>
<dbReference type="AlphaFoldDB" id="A0A3L6QYD0"/>
<dbReference type="OrthoDB" id="719538at2759"/>
<name>A0A3L6QYD0_PANMI</name>
<dbReference type="EMBL" id="PQIB02000010">
    <property type="protein sequence ID" value="RLM91950.1"/>
    <property type="molecule type" value="Genomic_DNA"/>
</dbReference>
<comment type="caution">
    <text evidence="2">The sequence shown here is derived from an EMBL/GenBank/DDBJ whole genome shotgun (WGS) entry which is preliminary data.</text>
</comment>
<evidence type="ECO:0000256" key="1">
    <source>
        <dbReference type="SAM" id="MobiDB-lite"/>
    </source>
</evidence>
<evidence type="ECO:0000313" key="3">
    <source>
        <dbReference type="Proteomes" id="UP000275267"/>
    </source>
</evidence>
<accession>A0A3L6QYD0</accession>
<evidence type="ECO:0000313" key="2">
    <source>
        <dbReference type="EMBL" id="RLM91950.1"/>
    </source>
</evidence>
<keyword evidence="3" id="KW-1185">Reference proteome</keyword>
<organism evidence="2 3">
    <name type="scientific">Panicum miliaceum</name>
    <name type="common">Proso millet</name>
    <name type="synonym">Broomcorn millet</name>
    <dbReference type="NCBI Taxonomy" id="4540"/>
    <lineage>
        <taxon>Eukaryota</taxon>
        <taxon>Viridiplantae</taxon>
        <taxon>Streptophyta</taxon>
        <taxon>Embryophyta</taxon>
        <taxon>Tracheophyta</taxon>
        <taxon>Spermatophyta</taxon>
        <taxon>Magnoliopsida</taxon>
        <taxon>Liliopsida</taxon>
        <taxon>Poales</taxon>
        <taxon>Poaceae</taxon>
        <taxon>PACMAD clade</taxon>
        <taxon>Panicoideae</taxon>
        <taxon>Panicodae</taxon>
        <taxon>Paniceae</taxon>
        <taxon>Panicinae</taxon>
        <taxon>Panicum</taxon>
        <taxon>Panicum sect. Panicum</taxon>
    </lineage>
</organism>
<gene>
    <name evidence="2" type="ORF">C2845_PM08G18160</name>
</gene>
<feature type="compositionally biased region" description="Low complexity" evidence="1">
    <location>
        <begin position="29"/>
        <end position="40"/>
    </location>
</feature>
<protein>
    <submittedName>
        <fullName evidence="2">Uncharacterized protein</fullName>
    </submittedName>
</protein>
<dbReference type="Proteomes" id="UP000275267">
    <property type="component" value="Unassembled WGS sequence"/>
</dbReference>